<protein>
    <submittedName>
        <fullName evidence="1">Uncharacterized protein</fullName>
    </submittedName>
</protein>
<reference evidence="1 2" key="1">
    <citation type="submission" date="2019-06" db="EMBL/GenBank/DDBJ databases">
        <title>Whole genome shotgun sequence of Komagataeibacter hansenii NBRC 14820.</title>
        <authorList>
            <person name="Hosoyama A."/>
            <person name="Uohara A."/>
            <person name="Ohji S."/>
            <person name="Ichikawa N."/>
        </authorList>
    </citation>
    <scope>NUCLEOTIDE SEQUENCE [LARGE SCALE GENOMIC DNA]</scope>
    <source>
        <strain evidence="1 2">NBRC 14820</strain>
    </source>
</reference>
<keyword evidence="2" id="KW-1185">Reference proteome</keyword>
<dbReference type="GeneID" id="61366722"/>
<organism evidence="1 2">
    <name type="scientific">Novacetimonas hansenii</name>
    <name type="common">Komagataeibacter hansenii</name>
    <dbReference type="NCBI Taxonomy" id="436"/>
    <lineage>
        <taxon>Bacteria</taxon>
        <taxon>Pseudomonadati</taxon>
        <taxon>Pseudomonadota</taxon>
        <taxon>Alphaproteobacteria</taxon>
        <taxon>Acetobacterales</taxon>
        <taxon>Acetobacteraceae</taxon>
        <taxon>Novacetimonas</taxon>
    </lineage>
</organism>
<dbReference type="EMBL" id="BJNN01000200">
    <property type="protein sequence ID" value="GEC65291.1"/>
    <property type="molecule type" value="Genomic_DNA"/>
</dbReference>
<comment type="caution">
    <text evidence="1">The sequence shown here is derived from an EMBL/GenBank/DDBJ whole genome shotgun (WGS) entry which is preliminary data.</text>
</comment>
<gene>
    <name evidence="1" type="ORF">GHA01_31400</name>
</gene>
<evidence type="ECO:0000313" key="1">
    <source>
        <dbReference type="EMBL" id="GEC65291.1"/>
    </source>
</evidence>
<dbReference type="RefSeq" id="WP_143456069.1">
    <property type="nucleotide sequence ID" value="NZ_CP043837.1"/>
</dbReference>
<name>A0ABQ0SJ76_NOVHA</name>
<dbReference type="Proteomes" id="UP000319478">
    <property type="component" value="Unassembled WGS sequence"/>
</dbReference>
<sequence length="82" mass="9164">MTQKYASSTFPKLSRKREHPALKIGKSLVFCAPQYAAMGCGMHIAFIFDINIQMVFSSSGGGFSRMFVLWSNNNDGFLMKMS</sequence>
<evidence type="ECO:0000313" key="2">
    <source>
        <dbReference type="Proteomes" id="UP000319478"/>
    </source>
</evidence>
<proteinExistence type="predicted"/>
<accession>A0ABQ0SJ76</accession>